<evidence type="ECO:0000256" key="1">
    <source>
        <dbReference type="SAM" id="MobiDB-lite"/>
    </source>
</evidence>
<feature type="region of interest" description="Disordered" evidence="1">
    <location>
        <begin position="58"/>
        <end position="101"/>
    </location>
</feature>
<feature type="signal peptide" evidence="2">
    <location>
        <begin position="1"/>
        <end position="18"/>
    </location>
</feature>
<keyword evidence="2" id="KW-0732">Signal</keyword>
<dbReference type="EMBL" id="GHWJ01010114">
    <property type="protein sequence ID" value="NOV42851.1"/>
    <property type="molecule type" value="Transcribed_RNA"/>
</dbReference>
<evidence type="ECO:0000313" key="3">
    <source>
        <dbReference type="EMBL" id="NOV42851.1"/>
    </source>
</evidence>
<protein>
    <submittedName>
        <fullName evidence="3">Putative secreted protein</fullName>
    </submittedName>
</protein>
<evidence type="ECO:0000256" key="2">
    <source>
        <dbReference type="SAM" id="SignalP"/>
    </source>
</evidence>
<accession>A0A6M2DC87</accession>
<dbReference type="AlphaFoldDB" id="A0A6M2DC87"/>
<feature type="chain" id="PRO_5026722869" evidence="2">
    <location>
        <begin position="19"/>
        <end position="101"/>
    </location>
</feature>
<name>A0A6M2DC87_RHIMP</name>
<proteinExistence type="predicted"/>
<reference evidence="3" key="1">
    <citation type="submission" date="2019-09" db="EMBL/GenBank/DDBJ databases">
        <title>Organ-specific transcriptomic study of the physiology of the cattle tick, Rhipicephalus microplus.</title>
        <authorList>
            <person name="Tirloni L."/>
            <person name="Braz G."/>
            <person name="Gandara A.C.P."/>
            <person name="Sabadin G.A."/>
            <person name="da Silva R.M."/>
            <person name="Guizzo M.G."/>
            <person name="Machado J.A."/>
            <person name="Costa E.P."/>
            <person name="Gomes H.F."/>
            <person name="Moraes J."/>
            <person name="Mota M.B.S."/>
            <person name="Mesquita R.D."/>
            <person name="Alvarenga P.H."/>
            <person name="Alves F."/>
            <person name="Seixas A."/>
            <person name="da Fonseca R.N."/>
            <person name="Fogaca A."/>
            <person name="Logullo C."/>
            <person name="Tanaka A."/>
            <person name="Daffre S."/>
            <person name="Termignoni C."/>
            <person name="Vaz I.S.Jr."/>
            <person name="Oliveira P.L."/>
            <person name="Ribeiro J.M."/>
        </authorList>
    </citation>
    <scope>NUCLEOTIDE SEQUENCE</scope>
    <source>
        <strain evidence="3">Porto Alegre</strain>
    </source>
</reference>
<organism evidence="3">
    <name type="scientific">Rhipicephalus microplus</name>
    <name type="common">Cattle tick</name>
    <name type="synonym">Boophilus microplus</name>
    <dbReference type="NCBI Taxonomy" id="6941"/>
    <lineage>
        <taxon>Eukaryota</taxon>
        <taxon>Metazoa</taxon>
        <taxon>Ecdysozoa</taxon>
        <taxon>Arthropoda</taxon>
        <taxon>Chelicerata</taxon>
        <taxon>Arachnida</taxon>
        <taxon>Acari</taxon>
        <taxon>Parasitiformes</taxon>
        <taxon>Ixodida</taxon>
        <taxon>Ixodoidea</taxon>
        <taxon>Ixodidae</taxon>
        <taxon>Rhipicephalinae</taxon>
        <taxon>Rhipicephalus</taxon>
        <taxon>Boophilus</taxon>
    </lineage>
</organism>
<sequence length="101" mass="10898">MIHHVWLMPVLPHSLVLAGRQGQCTGGQKPGSLLMNYASKNDKLRMINSVAPLLTQDGKGGSDFAADGNECSVTTEGSLRRPVTTDRESAENLEGFLFTEP</sequence>